<sequence length="170" mass="20240">MLDAEFSALYKKYKNPIFAYIFYLAGDRPAAEEICQDVFLKVYLNIAKFENRSSFKTWIYKIARNAYLDYAQAQKRKVTIDNIEFFVKELEDRGMSPEEHAINMATKELIENTLNKLSQKYRMLLILRDIQNLSYKEISDIAEMELNSVKVGIFRARREFQKIYEEMEEL</sequence>
<comment type="similarity">
    <text evidence="1">Belongs to the sigma-70 factor family. ECF subfamily.</text>
</comment>
<dbReference type="Proteomes" id="UP000006346">
    <property type="component" value="Chromosome"/>
</dbReference>
<dbReference type="InterPro" id="IPR013324">
    <property type="entry name" value="RNA_pol_sigma_r3/r4-like"/>
</dbReference>
<reference evidence="7 8" key="2">
    <citation type="journal article" date="2012" name="J. Bacteriol.">
        <title>Complete genome sequences of Desulfosporosinus orientis DSM765T, Desulfosporosinus youngiae DSM17734T, Desulfosporosinus meridiei DSM13257T, and Desulfosporosinus acidiphilus DSM22704T.</title>
        <authorList>
            <person name="Pester M."/>
            <person name="Brambilla E."/>
            <person name="Alazard D."/>
            <person name="Rattei T."/>
            <person name="Weinmaier T."/>
            <person name="Han J."/>
            <person name="Lucas S."/>
            <person name="Lapidus A."/>
            <person name="Cheng J.F."/>
            <person name="Goodwin L."/>
            <person name="Pitluck S."/>
            <person name="Peters L."/>
            <person name="Ovchinnikova G."/>
            <person name="Teshima H."/>
            <person name="Detter J.C."/>
            <person name="Han C.S."/>
            <person name="Tapia R."/>
            <person name="Land M.L."/>
            <person name="Hauser L."/>
            <person name="Kyrpides N.C."/>
            <person name="Ivanova N.N."/>
            <person name="Pagani I."/>
            <person name="Huntmann M."/>
            <person name="Wei C.L."/>
            <person name="Davenport K.W."/>
            <person name="Daligault H."/>
            <person name="Chain P.S."/>
            <person name="Chen A."/>
            <person name="Mavromatis K."/>
            <person name="Markowitz V."/>
            <person name="Szeto E."/>
            <person name="Mikhailova N."/>
            <person name="Pati A."/>
            <person name="Wagner M."/>
            <person name="Woyke T."/>
            <person name="Ollivier B."/>
            <person name="Klenk H.P."/>
            <person name="Spring S."/>
            <person name="Loy A."/>
        </authorList>
    </citation>
    <scope>NUCLEOTIDE SEQUENCE [LARGE SCALE GENOMIC DNA]</scope>
    <source>
        <strain evidence="8">ATCC 19365 / DSM 765 / NCIMB 8382 / VKM B-1628</strain>
    </source>
</reference>
<evidence type="ECO:0000313" key="8">
    <source>
        <dbReference type="Proteomes" id="UP000006346"/>
    </source>
</evidence>
<dbReference type="EMBL" id="CP003108">
    <property type="protein sequence ID" value="AET68241.1"/>
    <property type="molecule type" value="Genomic_DNA"/>
</dbReference>
<dbReference type="Gene3D" id="1.10.10.10">
    <property type="entry name" value="Winged helix-like DNA-binding domain superfamily/Winged helix DNA-binding domain"/>
    <property type="match status" value="1"/>
</dbReference>
<dbReference type="Pfam" id="PF04542">
    <property type="entry name" value="Sigma70_r2"/>
    <property type="match status" value="1"/>
</dbReference>
<protein>
    <submittedName>
        <fullName evidence="7">RNA polymerase sigma factor, sigma-70 family</fullName>
    </submittedName>
</protein>
<dbReference type="NCBIfam" id="TIGR02937">
    <property type="entry name" value="sigma70-ECF"/>
    <property type="match status" value="1"/>
</dbReference>
<dbReference type="GO" id="GO:0006352">
    <property type="term" value="P:DNA-templated transcription initiation"/>
    <property type="evidence" value="ECO:0007669"/>
    <property type="project" value="InterPro"/>
</dbReference>
<dbReference type="InterPro" id="IPR013249">
    <property type="entry name" value="RNA_pol_sigma70_r4_t2"/>
</dbReference>
<dbReference type="PATRIC" id="fig|768706.3.peg.2707"/>
<evidence type="ECO:0000256" key="3">
    <source>
        <dbReference type="ARBA" id="ARBA00023082"/>
    </source>
</evidence>
<dbReference type="Gene3D" id="1.10.1740.10">
    <property type="match status" value="1"/>
</dbReference>
<dbReference type="STRING" id="768706.Desor_2697"/>
<proteinExistence type="inferred from homology"/>
<accession>G7W932</accession>
<keyword evidence="3" id="KW-0731">Sigma factor</keyword>
<dbReference type="InterPro" id="IPR039425">
    <property type="entry name" value="RNA_pol_sigma-70-like"/>
</dbReference>
<evidence type="ECO:0000256" key="2">
    <source>
        <dbReference type="ARBA" id="ARBA00023015"/>
    </source>
</evidence>
<dbReference type="InterPro" id="IPR013325">
    <property type="entry name" value="RNA_pol_sigma_r2"/>
</dbReference>
<dbReference type="GO" id="GO:0003677">
    <property type="term" value="F:DNA binding"/>
    <property type="evidence" value="ECO:0007669"/>
    <property type="project" value="InterPro"/>
</dbReference>
<dbReference type="OrthoDB" id="9784984at2"/>
<gene>
    <name evidence="7" type="ordered locus">Desor_2697</name>
</gene>
<dbReference type="InterPro" id="IPR036388">
    <property type="entry name" value="WH-like_DNA-bd_sf"/>
</dbReference>
<reference evidence="8" key="1">
    <citation type="submission" date="2011-11" db="EMBL/GenBank/DDBJ databases">
        <title>Complete sequence of Desulfosporosinus orientis DSM 765.</title>
        <authorList>
            <person name="Lucas S."/>
            <person name="Han J."/>
            <person name="Lapidus A."/>
            <person name="Cheng J.-F."/>
            <person name="Goodwin L."/>
            <person name="Pitluck S."/>
            <person name="Peters L."/>
            <person name="Ovchinnikova G."/>
            <person name="Teshima H."/>
            <person name="Detter J.C."/>
            <person name="Han C."/>
            <person name="Tapia R."/>
            <person name="Land M."/>
            <person name="Hauser L."/>
            <person name="Kyrpides N."/>
            <person name="Ivanova N."/>
            <person name="Pagani I."/>
            <person name="Pester M."/>
            <person name="Spring S."/>
            <person name="Ollivier B."/>
            <person name="Rattei T."/>
            <person name="Klenk H.-P."/>
            <person name="Wagner M."/>
            <person name="Loy A."/>
            <person name="Woyke T."/>
        </authorList>
    </citation>
    <scope>NUCLEOTIDE SEQUENCE [LARGE SCALE GENOMIC DNA]</scope>
    <source>
        <strain evidence="8">ATCC 19365 / DSM 765 / NCIMB 8382 / VKM B-1628</strain>
    </source>
</reference>
<dbReference type="Pfam" id="PF08281">
    <property type="entry name" value="Sigma70_r4_2"/>
    <property type="match status" value="1"/>
</dbReference>
<dbReference type="KEGG" id="dor:Desor_2697"/>
<evidence type="ECO:0000256" key="4">
    <source>
        <dbReference type="ARBA" id="ARBA00023163"/>
    </source>
</evidence>
<evidence type="ECO:0000259" key="5">
    <source>
        <dbReference type="Pfam" id="PF04542"/>
    </source>
</evidence>
<dbReference type="GO" id="GO:0016987">
    <property type="term" value="F:sigma factor activity"/>
    <property type="evidence" value="ECO:0007669"/>
    <property type="project" value="UniProtKB-KW"/>
</dbReference>
<evidence type="ECO:0000259" key="6">
    <source>
        <dbReference type="Pfam" id="PF08281"/>
    </source>
</evidence>
<keyword evidence="4" id="KW-0804">Transcription</keyword>
<dbReference type="InterPro" id="IPR007627">
    <property type="entry name" value="RNA_pol_sigma70_r2"/>
</dbReference>
<dbReference type="CDD" id="cd06171">
    <property type="entry name" value="Sigma70_r4"/>
    <property type="match status" value="1"/>
</dbReference>
<evidence type="ECO:0000313" key="7">
    <source>
        <dbReference type="EMBL" id="AET68241.1"/>
    </source>
</evidence>
<keyword evidence="2" id="KW-0805">Transcription regulation</keyword>
<evidence type="ECO:0000256" key="1">
    <source>
        <dbReference type="ARBA" id="ARBA00010641"/>
    </source>
</evidence>
<dbReference type="RefSeq" id="WP_014185049.1">
    <property type="nucleotide sequence ID" value="NC_016584.1"/>
</dbReference>
<dbReference type="AlphaFoldDB" id="G7W932"/>
<dbReference type="SUPFAM" id="SSF88946">
    <property type="entry name" value="Sigma2 domain of RNA polymerase sigma factors"/>
    <property type="match status" value="1"/>
</dbReference>
<feature type="domain" description="RNA polymerase sigma-70 region 2" evidence="5">
    <location>
        <begin position="9"/>
        <end position="76"/>
    </location>
</feature>
<dbReference type="eggNOG" id="COG1595">
    <property type="taxonomic scope" value="Bacteria"/>
</dbReference>
<organism evidence="7 8">
    <name type="scientific">Desulfosporosinus orientis (strain ATCC 19365 / DSM 765 / NCIMB 8382 / VKM B-1628 / Singapore I)</name>
    <name type="common">Desulfotomaculum orientis</name>
    <dbReference type="NCBI Taxonomy" id="768706"/>
    <lineage>
        <taxon>Bacteria</taxon>
        <taxon>Bacillati</taxon>
        <taxon>Bacillota</taxon>
        <taxon>Clostridia</taxon>
        <taxon>Eubacteriales</taxon>
        <taxon>Desulfitobacteriaceae</taxon>
        <taxon>Desulfosporosinus</taxon>
    </lineage>
</organism>
<feature type="domain" description="RNA polymerase sigma factor 70 region 4 type 2" evidence="6">
    <location>
        <begin position="108"/>
        <end position="158"/>
    </location>
</feature>
<dbReference type="HOGENOM" id="CLU_047691_3_4_9"/>
<keyword evidence="8" id="KW-1185">Reference proteome</keyword>
<dbReference type="PANTHER" id="PTHR43133">
    <property type="entry name" value="RNA POLYMERASE ECF-TYPE SIGMA FACTO"/>
    <property type="match status" value="1"/>
</dbReference>
<dbReference type="PANTHER" id="PTHR43133:SF51">
    <property type="entry name" value="RNA POLYMERASE SIGMA FACTOR"/>
    <property type="match status" value="1"/>
</dbReference>
<dbReference type="InterPro" id="IPR014284">
    <property type="entry name" value="RNA_pol_sigma-70_dom"/>
</dbReference>
<name>G7W932_DESOD</name>
<dbReference type="SUPFAM" id="SSF88659">
    <property type="entry name" value="Sigma3 and sigma4 domains of RNA polymerase sigma factors"/>
    <property type="match status" value="1"/>
</dbReference>